<reference evidence="2" key="1">
    <citation type="journal article" date="2020" name="Stud. Mycol.">
        <title>101 Dothideomycetes genomes: a test case for predicting lifestyles and emergence of pathogens.</title>
        <authorList>
            <person name="Haridas S."/>
            <person name="Albert R."/>
            <person name="Binder M."/>
            <person name="Bloem J."/>
            <person name="Labutti K."/>
            <person name="Salamov A."/>
            <person name="Andreopoulos B."/>
            <person name="Baker S."/>
            <person name="Barry K."/>
            <person name="Bills G."/>
            <person name="Bluhm B."/>
            <person name="Cannon C."/>
            <person name="Castanera R."/>
            <person name="Culley D."/>
            <person name="Daum C."/>
            <person name="Ezra D."/>
            <person name="Gonzalez J."/>
            <person name="Henrissat B."/>
            <person name="Kuo A."/>
            <person name="Liang C."/>
            <person name="Lipzen A."/>
            <person name="Lutzoni F."/>
            <person name="Magnuson J."/>
            <person name="Mondo S."/>
            <person name="Nolan M."/>
            <person name="Ohm R."/>
            <person name="Pangilinan J."/>
            <person name="Park H.-J."/>
            <person name="Ramirez L."/>
            <person name="Alfaro M."/>
            <person name="Sun H."/>
            <person name="Tritt A."/>
            <person name="Yoshinaga Y."/>
            <person name="Zwiers L.-H."/>
            <person name="Turgeon B."/>
            <person name="Goodwin S."/>
            <person name="Spatafora J."/>
            <person name="Crous P."/>
            <person name="Grigoriev I."/>
        </authorList>
    </citation>
    <scope>NUCLEOTIDE SEQUENCE</scope>
    <source>
        <strain evidence="2">CBS 675.92</strain>
    </source>
</reference>
<name>A0A6A5TG26_9PLEO</name>
<proteinExistence type="predicted"/>
<organism evidence="2 3">
    <name type="scientific">Byssothecium circinans</name>
    <dbReference type="NCBI Taxonomy" id="147558"/>
    <lineage>
        <taxon>Eukaryota</taxon>
        <taxon>Fungi</taxon>
        <taxon>Dikarya</taxon>
        <taxon>Ascomycota</taxon>
        <taxon>Pezizomycotina</taxon>
        <taxon>Dothideomycetes</taxon>
        <taxon>Pleosporomycetidae</taxon>
        <taxon>Pleosporales</taxon>
        <taxon>Massarineae</taxon>
        <taxon>Massarinaceae</taxon>
        <taxon>Byssothecium</taxon>
    </lineage>
</organism>
<feature type="compositionally biased region" description="Pro residues" evidence="1">
    <location>
        <begin position="108"/>
        <end position="122"/>
    </location>
</feature>
<dbReference type="Proteomes" id="UP000800035">
    <property type="component" value="Unassembled WGS sequence"/>
</dbReference>
<evidence type="ECO:0000313" key="3">
    <source>
        <dbReference type="Proteomes" id="UP000800035"/>
    </source>
</evidence>
<protein>
    <recommendedName>
        <fullName evidence="4">PAT1 multi-domain protein</fullName>
    </recommendedName>
</protein>
<feature type="region of interest" description="Disordered" evidence="1">
    <location>
        <begin position="25"/>
        <end position="82"/>
    </location>
</feature>
<dbReference type="OrthoDB" id="3777003at2759"/>
<sequence length="246" mass="27549">MVILGGLEFVVGGYLVHKHYKNKNEKKRLEEETQQRRHQTFPGAKPQSCPRPSPHHHQHRPPPNIPQQKYTYHAPQAQPPRHPYYQPQFQHDARPHPIHTQSFNIPRRPVPPPRHRPSPPQIIQPLQRADSCATISRMPIANGYRPSGMNHSAPAMPPRPLAPTLSPIPQSPYSNGAFSVSTPALALSPITPTTPLYGTGQHGGRQTIDDNWETYTAQGGRHYAPSESTALGEAYDPDEPPPPYRP</sequence>
<accession>A0A6A5TG26</accession>
<feature type="region of interest" description="Disordered" evidence="1">
    <location>
        <begin position="218"/>
        <end position="246"/>
    </location>
</feature>
<dbReference type="EMBL" id="ML977016">
    <property type="protein sequence ID" value="KAF1951531.1"/>
    <property type="molecule type" value="Genomic_DNA"/>
</dbReference>
<gene>
    <name evidence="2" type="ORF">CC80DRAFT_453776</name>
</gene>
<keyword evidence="3" id="KW-1185">Reference proteome</keyword>
<evidence type="ECO:0000313" key="2">
    <source>
        <dbReference type="EMBL" id="KAF1951531.1"/>
    </source>
</evidence>
<dbReference type="AlphaFoldDB" id="A0A6A5TG26"/>
<evidence type="ECO:0008006" key="4">
    <source>
        <dbReference type="Google" id="ProtNLM"/>
    </source>
</evidence>
<evidence type="ECO:0000256" key="1">
    <source>
        <dbReference type="SAM" id="MobiDB-lite"/>
    </source>
</evidence>
<feature type="region of interest" description="Disordered" evidence="1">
    <location>
        <begin position="99"/>
        <end position="128"/>
    </location>
</feature>